<dbReference type="PROSITE" id="PS51077">
    <property type="entry name" value="HTH_ICLR"/>
    <property type="match status" value="1"/>
</dbReference>
<dbReference type="CDD" id="cd00090">
    <property type="entry name" value="HTH_ARSR"/>
    <property type="match status" value="1"/>
</dbReference>
<dbReference type="Proteomes" id="UP001156389">
    <property type="component" value="Unassembled WGS sequence"/>
</dbReference>
<evidence type="ECO:0000259" key="5">
    <source>
        <dbReference type="PROSITE" id="PS51078"/>
    </source>
</evidence>
<dbReference type="PANTHER" id="PTHR30136">
    <property type="entry name" value="HELIX-TURN-HELIX TRANSCRIPTIONAL REGULATOR, ICLR FAMILY"/>
    <property type="match status" value="1"/>
</dbReference>
<keyword evidence="1" id="KW-0805">Transcription regulation</keyword>
<dbReference type="InterPro" id="IPR005471">
    <property type="entry name" value="Tscrpt_reg_IclR_N"/>
</dbReference>
<evidence type="ECO:0000256" key="3">
    <source>
        <dbReference type="ARBA" id="ARBA00023163"/>
    </source>
</evidence>
<dbReference type="SUPFAM" id="SSF46785">
    <property type="entry name" value="Winged helix' DNA-binding domain"/>
    <property type="match status" value="1"/>
</dbReference>
<dbReference type="PROSITE" id="PS51078">
    <property type="entry name" value="ICLR_ED"/>
    <property type="match status" value="1"/>
</dbReference>
<dbReference type="InterPro" id="IPR036388">
    <property type="entry name" value="WH-like_DNA-bd_sf"/>
</dbReference>
<comment type="caution">
    <text evidence="6">The sequence shown here is derived from an EMBL/GenBank/DDBJ whole genome shotgun (WGS) entry which is preliminary data.</text>
</comment>
<dbReference type="InterPro" id="IPR036390">
    <property type="entry name" value="WH_DNA-bd_sf"/>
</dbReference>
<dbReference type="RefSeq" id="WP_260220931.1">
    <property type="nucleotide sequence ID" value="NZ_JAJAGO010000014.1"/>
</dbReference>
<protein>
    <submittedName>
        <fullName evidence="6">IclR family transcriptional regulator</fullName>
    </submittedName>
</protein>
<dbReference type="InterPro" id="IPR029016">
    <property type="entry name" value="GAF-like_dom_sf"/>
</dbReference>
<dbReference type="SUPFAM" id="SSF55781">
    <property type="entry name" value="GAF domain-like"/>
    <property type="match status" value="1"/>
</dbReference>
<organism evidence="6 7">
    <name type="scientific">Streptomyces gossypii</name>
    <dbReference type="NCBI Taxonomy" id="2883101"/>
    <lineage>
        <taxon>Bacteria</taxon>
        <taxon>Bacillati</taxon>
        <taxon>Actinomycetota</taxon>
        <taxon>Actinomycetes</taxon>
        <taxon>Kitasatosporales</taxon>
        <taxon>Streptomycetaceae</taxon>
        <taxon>Streptomyces</taxon>
    </lineage>
</organism>
<reference evidence="6 7" key="1">
    <citation type="submission" date="2021-10" db="EMBL/GenBank/DDBJ databases">
        <title>Streptomyces gossypii sp. nov., isolated from soil collected from cotton field.</title>
        <authorList>
            <person name="Ge X."/>
            <person name="Chen X."/>
            <person name="Liu W."/>
        </authorList>
    </citation>
    <scope>NUCLEOTIDE SEQUENCE [LARGE SCALE GENOMIC DNA]</scope>
    <source>
        <strain evidence="6 7">N2-109</strain>
    </source>
</reference>
<dbReference type="InterPro" id="IPR014757">
    <property type="entry name" value="Tscrpt_reg_IclR_C"/>
</dbReference>
<dbReference type="EMBL" id="JAJAGO010000014">
    <property type="protein sequence ID" value="MCT2593559.1"/>
    <property type="molecule type" value="Genomic_DNA"/>
</dbReference>
<accession>A0ABT2K271</accession>
<keyword evidence="2" id="KW-0238">DNA-binding</keyword>
<dbReference type="Gene3D" id="1.10.10.10">
    <property type="entry name" value="Winged helix-like DNA-binding domain superfamily/Winged helix DNA-binding domain"/>
    <property type="match status" value="1"/>
</dbReference>
<keyword evidence="3" id="KW-0804">Transcription</keyword>
<feature type="domain" description="IclR-ED" evidence="5">
    <location>
        <begin position="74"/>
        <end position="261"/>
    </location>
</feature>
<dbReference type="Pfam" id="PF01614">
    <property type="entry name" value="IclR_C"/>
    <property type="match status" value="1"/>
</dbReference>
<dbReference type="InterPro" id="IPR011991">
    <property type="entry name" value="ArsR-like_HTH"/>
</dbReference>
<feature type="domain" description="HTH iclR-type" evidence="4">
    <location>
        <begin position="7"/>
        <end position="73"/>
    </location>
</feature>
<gene>
    <name evidence="6" type="ORF">LHJ74_27260</name>
</gene>
<evidence type="ECO:0000259" key="4">
    <source>
        <dbReference type="PROSITE" id="PS51077"/>
    </source>
</evidence>
<evidence type="ECO:0000313" key="6">
    <source>
        <dbReference type="EMBL" id="MCT2593559.1"/>
    </source>
</evidence>
<dbReference type="SMART" id="SM00346">
    <property type="entry name" value="HTH_ICLR"/>
    <property type="match status" value="1"/>
</dbReference>
<dbReference type="Gene3D" id="3.30.450.40">
    <property type="match status" value="1"/>
</dbReference>
<evidence type="ECO:0000256" key="1">
    <source>
        <dbReference type="ARBA" id="ARBA00023015"/>
    </source>
</evidence>
<dbReference type="PANTHER" id="PTHR30136:SF24">
    <property type="entry name" value="HTH-TYPE TRANSCRIPTIONAL REPRESSOR ALLR"/>
    <property type="match status" value="1"/>
</dbReference>
<keyword evidence="7" id="KW-1185">Reference proteome</keyword>
<dbReference type="InterPro" id="IPR050707">
    <property type="entry name" value="HTH_MetabolicPath_Reg"/>
</dbReference>
<proteinExistence type="predicted"/>
<name>A0ABT2K271_9ACTN</name>
<dbReference type="Pfam" id="PF09339">
    <property type="entry name" value="HTH_IclR"/>
    <property type="match status" value="1"/>
</dbReference>
<evidence type="ECO:0000313" key="7">
    <source>
        <dbReference type="Proteomes" id="UP001156389"/>
    </source>
</evidence>
<sequence length="262" mass="28437">MTTPVRSSGLHRTLAILTALGADEAAERGGLGVVEIARRVGREKTQVSRALKALDQAGLVQRDPDTLVYRLGWRVFTIATNAGHQRLLAEAPPVLRRLVHVLKERVHLTVLTADGALTVLSESPMRTVQAAGWVGRLTPLHTTSSGRALLLDHQDEEIRDLFADTAFGTSGSRTPPPPRAPRDLADFLDRLHGDQERGYALVREEFEVGLVGAAAPVRDFRGRVTAALNVSGPRYRMGRELDRAGRVVCSAAHQLSRAMAGN</sequence>
<evidence type="ECO:0000256" key="2">
    <source>
        <dbReference type="ARBA" id="ARBA00023125"/>
    </source>
</evidence>